<evidence type="ECO:0000256" key="1">
    <source>
        <dbReference type="ARBA" id="ARBA00005857"/>
    </source>
</evidence>
<evidence type="ECO:0000256" key="4">
    <source>
        <dbReference type="ARBA" id="ARBA00022803"/>
    </source>
</evidence>
<keyword evidence="4" id="KW-0802">TPR repeat</keyword>
<evidence type="ECO:0000313" key="6">
    <source>
        <dbReference type="EMBL" id="GGK37033.1"/>
    </source>
</evidence>
<dbReference type="RefSeq" id="WP_188913392.1">
    <property type="nucleotide sequence ID" value="NZ_BMMF01000006.1"/>
</dbReference>
<dbReference type="Proteomes" id="UP000600449">
    <property type="component" value="Unassembled WGS sequence"/>
</dbReference>
<keyword evidence="7" id="KW-1185">Reference proteome</keyword>
<feature type="coiled-coil region" evidence="5">
    <location>
        <begin position="328"/>
        <end position="355"/>
    </location>
</feature>
<dbReference type="PANTHER" id="PTHR16263">
    <property type="entry name" value="TETRATRICOPEPTIDE REPEAT PROTEIN 38"/>
    <property type="match status" value="1"/>
</dbReference>
<evidence type="ECO:0000313" key="7">
    <source>
        <dbReference type="Proteomes" id="UP000600449"/>
    </source>
</evidence>
<dbReference type="SUPFAM" id="SSF48452">
    <property type="entry name" value="TPR-like"/>
    <property type="match status" value="1"/>
</dbReference>
<sequence length="450" mass="47691">MIEDRYGFRHTSETDGAVAAFAQTTFAVAAHRPGAAPALAEALAHDPDLVAARALEGFACLILARAELLAPARAALAATGAALVAKAGGTPEEQALADALALALEGRFRPAAARLEAALDARPGMLLPFKIAQSLRFMAGDLPGMLAGTEAALPGFSDERPGHGFAHGARAFALEEAGRLDEAEAQGRRAVAAEPADAWGFHAVAHVMETQGRVCDGIGWIEAARPAWCACNNFAFHMAWHLALFHMERAEYETVLALYDTEIAPCPSEDVRDAANAVSLLWRLRQEGVDVGARWDALAEIARRRRRDATLTFAALHGILALAAANDRAGLDEALAALEARAAQACEQAEVLRAVGLDLARALTRPEPLSATRLAGLLARLPMIGGSHAQRDVFVRTLALQAADETARARVLAVRGRVKRPDRFAARLSPSETAADILRPSRLARAAGRP</sequence>
<dbReference type="PANTHER" id="PTHR16263:SF4">
    <property type="entry name" value="TETRATRICOPEPTIDE REPEAT PROTEIN 38"/>
    <property type="match status" value="1"/>
</dbReference>
<reference evidence="6 7" key="1">
    <citation type="journal article" date="2014" name="Int. J. Syst. Evol. Microbiol.">
        <title>Complete genome sequence of Corynebacterium casei LMG S-19264T (=DSM 44701T), isolated from a smear-ripened cheese.</title>
        <authorList>
            <consortium name="US DOE Joint Genome Institute (JGI-PGF)"/>
            <person name="Walter F."/>
            <person name="Albersmeier A."/>
            <person name="Kalinowski J."/>
            <person name="Ruckert C."/>
        </authorList>
    </citation>
    <scope>NUCLEOTIDE SEQUENCE [LARGE SCALE GENOMIC DNA]</scope>
    <source>
        <strain evidence="6 7">CGMCC 1.9161</strain>
    </source>
</reference>
<evidence type="ECO:0000256" key="3">
    <source>
        <dbReference type="ARBA" id="ARBA00022737"/>
    </source>
</evidence>
<dbReference type="InterPro" id="IPR011990">
    <property type="entry name" value="TPR-like_helical_dom_sf"/>
</dbReference>
<keyword evidence="5" id="KW-0175">Coiled coil</keyword>
<dbReference type="Gene3D" id="1.25.40.10">
    <property type="entry name" value="Tetratricopeptide repeat domain"/>
    <property type="match status" value="1"/>
</dbReference>
<comment type="similarity">
    <text evidence="1">Belongs to the TTC38 family.</text>
</comment>
<comment type="caution">
    <text evidence="6">The sequence shown here is derived from an EMBL/GenBank/DDBJ whole genome shotgun (WGS) entry which is preliminary data.</text>
</comment>
<accession>A0A917Q8X5</accession>
<protein>
    <recommendedName>
        <fullName evidence="2">Tetratricopeptide repeat protein 38</fullName>
    </recommendedName>
</protein>
<dbReference type="AlphaFoldDB" id="A0A917Q8X5"/>
<dbReference type="InterPro" id="IPR033891">
    <property type="entry name" value="TTC38"/>
</dbReference>
<organism evidence="6 7">
    <name type="scientific">Salinarimonas ramus</name>
    <dbReference type="NCBI Taxonomy" id="690164"/>
    <lineage>
        <taxon>Bacteria</taxon>
        <taxon>Pseudomonadati</taxon>
        <taxon>Pseudomonadota</taxon>
        <taxon>Alphaproteobacteria</taxon>
        <taxon>Hyphomicrobiales</taxon>
        <taxon>Salinarimonadaceae</taxon>
        <taxon>Salinarimonas</taxon>
    </lineage>
</organism>
<keyword evidence="3" id="KW-0677">Repeat</keyword>
<evidence type="ECO:0000256" key="2">
    <source>
        <dbReference type="ARBA" id="ARBA00019992"/>
    </source>
</evidence>
<evidence type="ECO:0000256" key="5">
    <source>
        <dbReference type="SAM" id="Coils"/>
    </source>
</evidence>
<proteinExistence type="inferred from homology"/>
<gene>
    <name evidence="6" type="ORF">GCM10011322_25080</name>
</gene>
<dbReference type="EMBL" id="BMMF01000006">
    <property type="protein sequence ID" value="GGK37033.1"/>
    <property type="molecule type" value="Genomic_DNA"/>
</dbReference>
<name>A0A917Q8X5_9HYPH</name>